<keyword evidence="3 11" id="KW-1134">Transmembrane beta strand</keyword>
<evidence type="ECO:0000256" key="13">
    <source>
        <dbReference type="RuleBase" id="RU003357"/>
    </source>
</evidence>
<evidence type="ECO:0000313" key="17">
    <source>
        <dbReference type="EMBL" id="QDW66467.1"/>
    </source>
</evidence>
<evidence type="ECO:0000313" key="18">
    <source>
        <dbReference type="Proteomes" id="UP000316584"/>
    </source>
</evidence>
<feature type="short sequence motif" description="TonB box" evidence="12">
    <location>
        <begin position="33"/>
        <end position="39"/>
    </location>
</feature>
<feature type="signal peptide" evidence="14">
    <location>
        <begin position="1"/>
        <end position="22"/>
    </location>
</feature>
<reference evidence="17 18" key="1">
    <citation type="submission" date="2019-07" db="EMBL/GenBank/DDBJ databases">
        <title>Full genome sequence of Luteimonas sp. Gr-4.</title>
        <authorList>
            <person name="Im W.-T."/>
        </authorList>
    </citation>
    <scope>NUCLEOTIDE SEQUENCE [LARGE SCALE GENOMIC DNA]</scope>
    <source>
        <strain evidence="17 18">Gr-4</strain>
    </source>
</reference>
<evidence type="ECO:0000256" key="7">
    <source>
        <dbReference type="ARBA" id="ARBA00023077"/>
    </source>
</evidence>
<dbReference type="RefSeq" id="WP_144891241.1">
    <property type="nucleotide sequence ID" value="NZ_CP042218.1"/>
</dbReference>
<evidence type="ECO:0000256" key="14">
    <source>
        <dbReference type="SAM" id="SignalP"/>
    </source>
</evidence>
<keyword evidence="9 11" id="KW-0472">Membrane</keyword>
<evidence type="ECO:0000256" key="11">
    <source>
        <dbReference type="PROSITE-ProRule" id="PRU01360"/>
    </source>
</evidence>
<dbReference type="Proteomes" id="UP000316584">
    <property type="component" value="Chromosome"/>
</dbReference>
<evidence type="ECO:0000256" key="5">
    <source>
        <dbReference type="ARBA" id="ARBA00022729"/>
    </source>
</evidence>
<dbReference type="NCBIfam" id="TIGR01779">
    <property type="entry name" value="TonB-B12"/>
    <property type="match status" value="1"/>
</dbReference>
<dbReference type="InterPro" id="IPR037066">
    <property type="entry name" value="Plug_dom_sf"/>
</dbReference>
<dbReference type="GO" id="GO:0015420">
    <property type="term" value="F:ABC-type vitamin B12 transporter activity"/>
    <property type="evidence" value="ECO:0007669"/>
    <property type="project" value="InterPro"/>
</dbReference>
<evidence type="ECO:0000256" key="6">
    <source>
        <dbReference type="ARBA" id="ARBA00023065"/>
    </source>
</evidence>
<protein>
    <submittedName>
        <fullName evidence="17">TonB-dependent vitamin B12 receptor</fullName>
    </submittedName>
</protein>
<evidence type="ECO:0000256" key="8">
    <source>
        <dbReference type="ARBA" id="ARBA00023114"/>
    </source>
</evidence>
<name>A0A518N3L3_9GAMM</name>
<dbReference type="OrthoDB" id="9764669at2"/>
<sequence length="626" mass="67353">MKPQHQTLFLAVALALSPVAIAGGAIQATDLDTIVVTATRTAIKAEDSNVPVQVIDRAVIERSQAASLVDLLRGRAGINLANQGGPGKLTSMFLRGTESDHVLVLVDGVRIGSATAGMVMFQDLPLEQIERIEIVRGPRSSLYGSEAIGGVIQIFTRRAGDGEGLRSNFSLGVGSNALRQASAGIGGGGERGWFQAQGAWQRTDGIDSCRGTAAGWGAGCYADEPDRDGYRNASVSLRGGGKLGETVELEGHAMVADAFNEYDGTVFGGNEADNRQQVFGGRLGWRPREGADVNVRIGRADDKAESHFFDHATGTRSFASTIDTRRDTASAQGDFAVGGTQLLSAGIDWMRDRVTGSTDFTVDRRDNTGVFLAYQGGFGAHSLEASLRHDDNEQFGGHSTGSLGYGLKFGDGFRFTASAGTGFKVPTFNDLYYPGGWGNPDLEPEESRTLNLGIAQYGDGWNWSFNAFQTDVDELIGYDAGFALVNVDEARIRGAELTGFFSLAGWDLNAELSHIDPRNRSAGPNLDNWLPRRSRNTARVDVDRAFGAFRAGVSAFGSGERFDDAANSVRLPGYGTLDLRVEYAINADWTLQARVSNVFDREYETIAWYNQPGREYGLTLRYSPAN</sequence>
<dbReference type="InterPro" id="IPR039426">
    <property type="entry name" value="TonB-dep_rcpt-like"/>
</dbReference>
<evidence type="ECO:0000256" key="2">
    <source>
        <dbReference type="ARBA" id="ARBA00022448"/>
    </source>
</evidence>
<accession>A0A518N3L3</accession>
<dbReference type="InterPro" id="IPR010101">
    <property type="entry name" value="B12_transptr_BtuB"/>
</dbReference>
<dbReference type="SUPFAM" id="SSF56935">
    <property type="entry name" value="Porins"/>
    <property type="match status" value="1"/>
</dbReference>
<feature type="chain" id="PRO_5021876502" evidence="14">
    <location>
        <begin position="23"/>
        <end position="626"/>
    </location>
</feature>
<keyword evidence="4 11" id="KW-0812">Transmembrane</keyword>
<keyword evidence="7 12" id="KW-0798">TonB box</keyword>
<dbReference type="GO" id="GO:0006811">
    <property type="term" value="P:monoatomic ion transport"/>
    <property type="evidence" value="ECO:0007669"/>
    <property type="project" value="UniProtKB-KW"/>
</dbReference>
<dbReference type="Gene3D" id="2.40.170.20">
    <property type="entry name" value="TonB-dependent receptor, beta-barrel domain"/>
    <property type="match status" value="1"/>
</dbReference>
<dbReference type="EMBL" id="CP042218">
    <property type="protein sequence ID" value="QDW66467.1"/>
    <property type="molecule type" value="Genomic_DNA"/>
</dbReference>
<dbReference type="Pfam" id="PF07715">
    <property type="entry name" value="Plug"/>
    <property type="match status" value="1"/>
</dbReference>
<dbReference type="Pfam" id="PF00593">
    <property type="entry name" value="TonB_dep_Rec_b-barrel"/>
    <property type="match status" value="1"/>
</dbReference>
<dbReference type="Gene3D" id="2.170.130.10">
    <property type="entry name" value="TonB-dependent receptor, plug domain"/>
    <property type="match status" value="1"/>
</dbReference>
<keyword evidence="10 11" id="KW-0998">Cell outer membrane</keyword>
<evidence type="ECO:0000256" key="12">
    <source>
        <dbReference type="PROSITE-ProRule" id="PRU10143"/>
    </source>
</evidence>
<dbReference type="InterPro" id="IPR010916">
    <property type="entry name" value="TonB_box_CS"/>
</dbReference>
<keyword evidence="5 14" id="KW-0732">Signal</keyword>
<gene>
    <name evidence="17" type="primary">btuB</name>
    <name evidence="17" type="ORF">FPZ22_05785</name>
</gene>
<dbReference type="AlphaFoldDB" id="A0A518N3L3"/>
<dbReference type="CDD" id="cd01347">
    <property type="entry name" value="ligand_gated_channel"/>
    <property type="match status" value="1"/>
</dbReference>
<dbReference type="PANTHER" id="PTHR30069:SF53">
    <property type="entry name" value="COLICIN I RECEPTOR-RELATED"/>
    <property type="match status" value="1"/>
</dbReference>
<proteinExistence type="inferred from homology"/>
<dbReference type="KEGG" id="lug:FPZ22_05785"/>
<comment type="subcellular location">
    <subcellularLocation>
        <location evidence="1 11">Cell outer membrane</location>
        <topology evidence="1 11">Multi-pass membrane protein</topology>
    </subcellularLocation>
</comment>
<dbReference type="InterPro" id="IPR000531">
    <property type="entry name" value="Beta-barrel_TonB"/>
</dbReference>
<evidence type="ECO:0000256" key="4">
    <source>
        <dbReference type="ARBA" id="ARBA00022692"/>
    </source>
</evidence>
<dbReference type="PROSITE" id="PS52016">
    <property type="entry name" value="TONB_DEPENDENT_REC_3"/>
    <property type="match status" value="1"/>
</dbReference>
<keyword evidence="17" id="KW-0675">Receptor</keyword>
<keyword evidence="8" id="KW-0626">Porin</keyword>
<dbReference type="GO" id="GO:0009279">
    <property type="term" value="C:cell outer membrane"/>
    <property type="evidence" value="ECO:0007669"/>
    <property type="project" value="UniProtKB-SubCell"/>
</dbReference>
<feature type="domain" description="TonB-dependent receptor plug" evidence="16">
    <location>
        <begin position="45"/>
        <end position="151"/>
    </location>
</feature>
<dbReference type="InterPro" id="IPR036942">
    <property type="entry name" value="Beta-barrel_TonB_sf"/>
</dbReference>
<evidence type="ECO:0000259" key="16">
    <source>
        <dbReference type="Pfam" id="PF07715"/>
    </source>
</evidence>
<evidence type="ECO:0000256" key="3">
    <source>
        <dbReference type="ARBA" id="ARBA00022452"/>
    </source>
</evidence>
<keyword evidence="18" id="KW-1185">Reference proteome</keyword>
<evidence type="ECO:0000256" key="10">
    <source>
        <dbReference type="ARBA" id="ARBA00023237"/>
    </source>
</evidence>
<dbReference type="InterPro" id="IPR012910">
    <property type="entry name" value="Plug_dom"/>
</dbReference>
<dbReference type="PROSITE" id="PS00430">
    <property type="entry name" value="TONB_DEPENDENT_REC_1"/>
    <property type="match status" value="1"/>
</dbReference>
<comment type="similarity">
    <text evidence="11 13">Belongs to the TonB-dependent receptor family.</text>
</comment>
<organism evidence="17 18">
    <name type="scientific">Luteimonas granuli</name>
    <dbReference type="NCBI Taxonomy" id="1176533"/>
    <lineage>
        <taxon>Bacteria</taxon>
        <taxon>Pseudomonadati</taxon>
        <taxon>Pseudomonadota</taxon>
        <taxon>Gammaproteobacteria</taxon>
        <taxon>Lysobacterales</taxon>
        <taxon>Lysobacteraceae</taxon>
        <taxon>Luteimonas</taxon>
    </lineage>
</organism>
<keyword evidence="6" id="KW-0406">Ion transport</keyword>
<dbReference type="PANTHER" id="PTHR30069">
    <property type="entry name" value="TONB-DEPENDENT OUTER MEMBRANE RECEPTOR"/>
    <property type="match status" value="1"/>
</dbReference>
<evidence type="ECO:0000259" key="15">
    <source>
        <dbReference type="Pfam" id="PF00593"/>
    </source>
</evidence>
<dbReference type="GO" id="GO:0046930">
    <property type="term" value="C:pore complex"/>
    <property type="evidence" value="ECO:0007669"/>
    <property type="project" value="UniProtKB-KW"/>
</dbReference>
<dbReference type="GO" id="GO:0015288">
    <property type="term" value="F:porin activity"/>
    <property type="evidence" value="ECO:0007669"/>
    <property type="project" value="UniProtKB-KW"/>
</dbReference>
<feature type="domain" description="TonB-dependent receptor-like beta-barrel" evidence="15">
    <location>
        <begin position="251"/>
        <end position="598"/>
    </location>
</feature>
<keyword evidence="2 11" id="KW-0813">Transport</keyword>
<evidence type="ECO:0000256" key="9">
    <source>
        <dbReference type="ARBA" id="ARBA00023136"/>
    </source>
</evidence>
<evidence type="ECO:0000256" key="1">
    <source>
        <dbReference type="ARBA" id="ARBA00004571"/>
    </source>
</evidence>